<feature type="active site" description="Proton donor/acceptor" evidence="7">
    <location>
        <position position="142"/>
    </location>
</feature>
<evidence type="ECO:0000313" key="10">
    <source>
        <dbReference type="EMBL" id="RQJ64938.1"/>
    </source>
</evidence>
<comment type="cofactor">
    <cofactor evidence="8">
        <name>Zn(2+)</name>
        <dbReference type="ChEBI" id="CHEBI:29105"/>
    </cofactor>
    <text evidence="8">Binds 1 zinc ion per subunit. In the homodimer, two zinc ions are bound between subunits.</text>
</comment>
<dbReference type="InterPro" id="IPR029068">
    <property type="entry name" value="Glyas_Bleomycin-R_OHBP_Dase"/>
</dbReference>
<gene>
    <name evidence="10" type="primary">gloA</name>
    <name evidence="10" type="ORF">COI09_09940</name>
</gene>
<dbReference type="PROSITE" id="PS51819">
    <property type="entry name" value="VOC"/>
    <property type="match status" value="1"/>
</dbReference>
<dbReference type="GO" id="GO:0004462">
    <property type="term" value="F:lactoylglutathione lyase activity"/>
    <property type="evidence" value="ECO:0007669"/>
    <property type="project" value="UniProtKB-UniRule"/>
</dbReference>
<comment type="function">
    <text evidence="9">Catalyzes the conversion of hemimercaptal, formed from methylglyoxal and glutathione, to S-lactoylglutathione.</text>
</comment>
<evidence type="ECO:0000256" key="6">
    <source>
        <dbReference type="ARBA" id="ARBA00048273"/>
    </source>
</evidence>
<keyword evidence="8" id="KW-0862">Zinc</keyword>
<dbReference type="GO" id="GO:0019243">
    <property type="term" value="P:methylglyoxal catabolic process to D-lactate via S-lactoyl-glutathione"/>
    <property type="evidence" value="ECO:0007669"/>
    <property type="project" value="TreeGrafter"/>
</dbReference>
<name>A0A425BEM2_NEIME</name>
<dbReference type="NCBIfam" id="TIGR00068">
    <property type="entry name" value="glyox_I"/>
    <property type="match status" value="1"/>
</dbReference>
<dbReference type="GO" id="GO:0005737">
    <property type="term" value="C:cytoplasm"/>
    <property type="evidence" value="ECO:0007669"/>
    <property type="project" value="TreeGrafter"/>
</dbReference>
<dbReference type="EC" id="4.4.1.5" evidence="3 9"/>
<keyword evidence="5 9" id="KW-0456">Lyase</keyword>
<comment type="caution">
    <text evidence="10">The sequence shown here is derived from an EMBL/GenBank/DDBJ whole genome shotgun (WGS) entry which is preliminary data.</text>
</comment>
<reference evidence="10 11" key="1">
    <citation type="submission" date="2017-09" db="EMBL/GenBank/DDBJ databases">
        <title>Phenotypic and genotypic characterization of Colombian isolates of Neisseria meningitidis recovered from invasive disease.</title>
        <authorList>
            <person name="Duarte C."/>
            <person name="Gabastou J.M."/>
            <person name="Moreno J."/>
        </authorList>
    </citation>
    <scope>NUCLEOTIDE SEQUENCE [LARGE SCALE GENOMIC DNA]</scope>
    <source>
        <strain evidence="10 11">INS-Nm1124</strain>
    </source>
</reference>
<comment type="similarity">
    <text evidence="2 9">Belongs to the glyoxalase I family.</text>
</comment>
<comment type="catalytic activity">
    <reaction evidence="6 9">
        <text>(R)-S-lactoylglutathione = methylglyoxal + glutathione</text>
        <dbReference type="Rhea" id="RHEA:19069"/>
        <dbReference type="ChEBI" id="CHEBI:17158"/>
        <dbReference type="ChEBI" id="CHEBI:57474"/>
        <dbReference type="ChEBI" id="CHEBI:57925"/>
        <dbReference type="EC" id="4.4.1.5"/>
    </reaction>
</comment>
<dbReference type="PANTHER" id="PTHR46036:SF5">
    <property type="entry name" value="LACTOYLGLUTATHIONE LYASE"/>
    <property type="match status" value="1"/>
</dbReference>
<evidence type="ECO:0000256" key="3">
    <source>
        <dbReference type="ARBA" id="ARBA00012081"/>
    </source>
</evidence>
<evidence type="ECO:0000313" key="11">
    <source>
        <dbReference type="Proteomes" id="UP000283829"/>
    </source>
</evidence>
<dbReference type="InterPro" id="IPR004361">
    <property type="entry name" value="Glyoxalase_1"/>
</dbReference>
<feature type="binding site" evidence="8">
    <location>
        <position position="142"/>
    </location>
    <ligand>
        <name>Zn(2+)</name>
        <dbReference type="ChEBI" id="CHEBI:29105"/>
        <note>ligand shared between dimeric partners</note>
    </ligand>
</feature>
<feature type="binding site" evidence="8">
    <location>
        <position position="76"/>
    </location>
    <ligand>
        <name>Zn(2+)</name>
        <dbReference type="ChEBI" id="CHEBI:29105"/>
        <note>ligand shared between dimeric partners</note>
    </ligand>
</feature>
<evidence type="ECO:0000256" key="2">
    <source>
        <dbReference type="ARBA" id="ARBA00010363"/>
    </source>
</evidence>
<organism evidence="10 11">
    <name type="scientific">Neisseria meningitidis</name>
    <dbReference type="NCBI Taxonomy" id="487"/>
    <lineage>
        <taxon>Bacteria</taxon>
        <taxon>Pseudomonadati</taxon>
        <taxon>Pseudomonadota</taxon>
        <taxon>Betaproteobacteria</taxon>
        <taxon>Neisseriales</taxon>
        <taxon>Neisseriaceae</taxon>
        <taxon>Neisseria</taxon>
    </lineage>
</organism>
<keyword evidence="9" id="KW-0533">Nickel</keyword>
<evidence type="ECO:0000256" key="5">
    <source>
        <dbReference type="ARBA" id="ARBA00023239"/>
    </source>
</evidence>
<dbReference type="Proteomes" id="UP000283829">
    <property type="component" value="Unassembled WGS sequence"/>
</dbReference>
<dbReference type="Gene3D" id="3.10.180.10">
    <property type="entry name" value="2,3-Dihydroxybiphenyl 1,2-Dioxygenase, domain 1"/>
    <property type="match status" value="1"/>
</dbReference>
<dbReference type="InterPro" id="IPR018146">
    <property type="entry name" value="Glyoxalase_1_CS"/>
</dbReference>
<keyword evidence="4 8" id="KW-0479">Metal-binding</keyword>
<evidence type="ECO:0000256" key="7">
    <source>
        <dbReference type="PIRSR" id="PIRSR604361-1"/>
    </source>
</evidence>
<dbReference type="CDD" id="cd16358">
    <property type="entry name" value="GlxI_Ni"/>
    <property type="match status" value="1"/>
</dbReference>
<dbReference type="GO" id="GO:0046872">
    <property type="term" value="F:metal ion binding"/>
    <property type="evidence" value="ECO:0007669"/>
    <property type="project" value="UniProtKB-UniRule"/>
</dbReference>
<dbReference type="AlphaFoldDB" id="A0A425BEM2"/>
<sequence length="158" mass="17978">MADVYAKQNRSLTTTERNTKMRLLHTMLRVGNLEKSLDFYQNVLGMKLLRRKDYPEGRFTLAFVGYGDETDSTVLELTHNWDTERYDLGNAYGHIAVEVDDAYEACERVKRQGGNVVREAGPMKHGTTVIAFVEDPDGYKIEFIQKKSGDDSVAYQTA</sequence>
<protein>
    <recommendedName>
        <fullName evidence="3 9">Lactoylglutathione lyase</fullName>
        <ecNumber evidence="3 9">4.4.1.5</ecNumber>
    </recommendedName>
    <alternativeName>
        <fullName evidence="9">Glyoxalase I</fullName>
    </alternativeName>
</protein>
<dbReference type="EMBL" id="NWXB01000023">
    <property type="protein sequence ID" value="RQJ64938.1"/>
    <property type="molecule type" value="Genomic_DNA"/>
</dbReference>
<dbReference type="PROSITE" id="PS00935">
    <property type="entry name" value="GLYOXALASE_I_2"/>
    <property type="match status" value="1"/>
</dbReference>
<dbReference type="SUPFAM" id="SSF54593">
    <property type="entry name" value="Glyoxalase/Bleomycin resistance protein/Dihydroxybiphenyl dioxygenase"/>
    <property type="match status" value="1"/>
</dbReference>
<dbReference type="Pfam" id="PF00903">
    <property type="entry name" value="Glyoxalase"/>
    <property type="match status" value="1"/>
</dbReference>
<evidence type="ECO:0000256" key="1">
    <source>
        <dbReference type="ARBA" id="ARBA00005008"/>
    </source>
</evidence>
<evidence type="ECO:0000256" key="4">
    <source>
        <dbReference type="ARBA" id="ARBA00022723"/>
    </source>
</evidence>
<dbReference type="PROSITE" id="PS00934">
    <property type="entry name" value="GLYOXALASE_I_1"/>
    <property type="match status" value="1"/>
</dbReference>
<comment type="cofactor">
    <cofactor evidence="9">
        <name>Ni(2+)</name>
        <dbReference type="ChEBI" id="CHEBI:49786"/>
    </cofactor>
    <text evidence="9">Binds 1 nickel ion per subunit.</text>
</comment>
<dbReference type="UniPathway" id="UPA00619">
    <property type="reaction ID" value="UER00675"/>
</dbReference>
<feature type="binding site" evidence="8">
    <location>
        <position position="94"/>
    </location>
    <ligand>
        <name>Zn(2+)</name>
        <dbReference type="ChEBI" id="CHEBI:29105"/>
        <note>ligand shared between dimeric partners</note>
    </ligand>
</feature>
<proteinExistence type="inferred from homology"/>
<dbReference type="InterPro" id="IPR004360">
    <property type="entry name" value="Glyas_Fos-R_dOase_dom"/>
</dbReference>
<dbReference type="InterPro" id="IPR037523">
    <property type="entry name" value="VOC_core"/>
</dbReference>
<evidence type="ECO:0000256" key="8">
    <source>
        <dbReference type="PIRSR" id="PIRSR604361-3"/>
    </source>
</evidence>
<accession>A0A425BEM2</accession>
<dbReference type="PANTHER" id="PTHR46036">
    <property type="entry name" value="LACTOYLGLUTATHIONE LYASE"/>
    <property type="match status" value="1"/>
</dbReference>
<comment type="pathway">
    <text evidence="1 9">Secondary metabolite metabolism; methylglyoxal degradation; (R)-lactate from methylglyoxal: step 1/2.</text>
</comment>
<evidence type="ECO:0000256" key="9">
    <source>
        <dbReference type="RuleBase" id="RU361179"/>
    </source>
</evidence>